<dbReference type="GO" id="GO:0016020">
    <property type="term" value="C:membrane"/>
    <property type="evidence" value="ECO:0007669"/>
    <property type="project" value="InterPro"/>
</dbReference>
<dbReference type="PATRIC" id="fig|1328313.3.peg.1271"/>
<gene>
    <name evidence="4" type="ORF">DS2_06191</name>
</gene>
<evidence type="ECO:0000256" key="1">
    <source>
        <dbReference type="ARBA" id="ARBA00010634"/>
    </source>
</evidence>
<dbReference type="EMBL" id="ARZY01000008">
    <property type="protein sequence ID" value="EWH10858.1"/>
    <property type="molecule type" value="Genomic_DNA"/>
</dbReference>
<reference evidence="4 5" key="1">
    <citation type="journal article" date="2014" name="Genome Announc.">
        <title>Draft Genome Sequence of the Agar-Degrading Bacterium Catenovulum sp. Strain DS-2, Isolated from Intestines of Haliotis diversicolor.</title>
        <authorList>
            <person name="Shan D."/>
            <person name="Li X."/>
            <person name="Gu Z."/>
            <person name="Wei G."/>
            <person name="Gao Z."/>
            <person name="Shao Z."/>
        </authorList>
    </citation>
    <scope>NUCLEOTIDE SEQUENCE [LARGE SCALE GENOMIC DNA]</scope>
    <source>
        <strain evidence="4 5">DS-2</strain>
    </source>
</reference>
<keyword evidence="2 3" id="KW-0732">Signal</keyword>
<dbReference type="STRING" id="1328313.DS2_06191"/>
<dbReference type="Pfam" id="PF04333">
    <property type="entry name" value="MlaA"/>
    <property type="match status" value="1"/>
</dbReference>
<feature type="signal peptide" evidence="3">
    <location>
        <begin position="1"/>
        <end position="26"/>
    </location>
</feature>
<dbReference type="AlphaFoldDB" id="W7QSL1"/>
<dbReference type="PANTHER" id="PTHR30035:SF3">
    <property type="entry name" value="INTERMEMBRANE PHOSPHOLIPID TRANSPORT SYSTEM LIPOPROTEIN MLAA"/>
    <property type="match status" value="1"/>
</dbReference>
<keyword evidence="4" id="KW-0449">Lipoprotein</keyword>
<dbReference type="PROSITE" id="PS51257">
    <property type="entry name" value="PROKAR_LIPOPROTEIN"/>
    <property type="match status" value="1"/>
</dbReference>
<dbReference type="PANTHER" id="PTHR30035">
    <property type="entry name" value="LIPOPROTEIN VACJ-RELATED"/>
    <property type="match status" value="1"/>
</dbReference>
<keyword evidence="5" id="KW-1185">Reference proteome</keyword>
<dbReference type="PRINTS" id="PR01805">
    <property type="entry name" value="VACJLIPOPROT"/>
</dbReference>
<comment type="similarity">
    <text evidence="1">Belongs to the MlaA family.</text>
</comment>
<dbReference type="RefSeq" id="WP_051479667.1">
    <property type="nucleotide sequence ID" value="NZ_ARZY01000008.1"/>
</dbReference>
<accession>W7QSL1</accession>
<proteinExistence type="inferred from homology"/>
<dbReference type="Proteomes" id="UP000019276">
    <property type="component" value="Unassembled WGS sequence"/>
</dbReference>
<evidence type="ECO:0000313" key="4">
    <source>
        <dbReference type="EMBL" id="EWH10858.1"/>
    </source>
</evidence>
<dbReference type="eggNOG" id="COG2853">
    <property type="taxonomic scope" value="Bacteria"/>
</dbReference>
<dbReference type="InterPro" id="IPR007428">
    <property type="entry name" value="MlaA"/>
</dbReference>
<evidence type="ECO:0000256" key="2">
    <source>
        <dbReference type="ARBA" id="ARBA00022729"/>
    </source>
</evidence>
<feature type="chain" id="PRO_5004898435" evidence="3">
    <location>
        <begin position="27"/>
        <end position="285"/>
    </location>
</feature>
<evidence type="ECO:0000313" key="5">
    <source>
        <dbReference type="Proteomes" id="UP000019276"/>
    </source>
</evidence>
<protein>
    <submittedName>
        <fullName evidence="4">Surface lipoprotein-like protein</fullName>
    </submittedName>
</protein>
<dbReference type="GO" id="GO:0120010">
    <property type="term" value="P:intermembrane phospholipid transfer"/>
    <property type="evidence" value="ECO:0007669"/>
    <property type="project" value="TreeGrafter"/>
</dbReference>
<organism evidence="4 5">
    <name type="scientific">Catenovulum agarivorans DS-2</name>
    <dbReference type="NCBI Taxonomy" id="1328313"/>
    <lineage>
        <taxon>Bacteria</taxon>
        <taxon>Pseudomonadati</taxon>
        <taxon>Pseudomonadota</taxon>
        <taxon>Gammaproteobacteria</taxon>
        <taxon>Alteromonadales</taxon>
        <taxon>Alteromonadaceae</taxon>
        <taxon>Catenovulum</taxon>
    </lineage>
</organism>
<comment type="caution">
    <text evidence="4">The sequence shown here is derived from an EMBL/GenBank/DDBJ whole genome shotgun (WGS) entry which is preliminary data.</text>
</comment>
<evidence type="ECO:0000256" key="3">
    <source>
        <dbReference type="SAM" id="SignalP"/>
    </source>
</evidence>
<sequence>MKILVRLPVKLTTLIQIVLVMTTLSACSSSINNQPKQVELNKQSELGPYQQMVKGPSVVSYPQVDDPWRSVNEPIFKFNHVFYRYALSPLSRGYNAVVPDPVDNSIGNFFNNLREPLFALNHLFQGQLSTSGKSVGRFLLNSTLGVLGLFDPADAWFELKPNKTTFSNTLAYYGVGQGAYLVLPVLGPSNYRDMGSFTFDYLLHPINQINDKQSATAIRTSGSVHDQLPFLANYPEVLQGVEDPYEFVRNLYMQTSQRDAQFYQNKNLSTAHSSNTAEQQTSSKE</sequence>
<name>W7QSL1_9ALTE</name>